<protein>
    <submittedName>
        <fullName evidence="2">PIG-L family deacetylase</fullName>
    </submittedName>
</protein>
<dbReference type="InterPro" id="IPR024078">
    <property type="entry name" value="LmbE-like_dom_sf"/>
</dbReference>
<evidence type="ECO:0000313" key="3">
    <source>
        <dbReference type="Proteomes" id="UP001500767"/>
    </source>
</evidence>
<dbReference type="Pfam" id="PF02585">
    <property type="entry name" value="PIG-L"/>
    <property type="match status" value="1"/>
</dbReference>
<dbReference type="Proteomes" id="UP001500767">
    <property type="component" value="Unassembled WGS sequence"/>
</dbReference>
<name>A0ABP6XRL1_9ACTN</name>
<dbReference type="PANTHER" id="PTHR12993">
    <property type="entry name" value="N-ACETYLGLUCOSAMINYL-PHOSPHATIDYLINOSITOL DE-N-ACETYLASE-RELATED"/>
    <property type="match status" value="1"/>
</dbReference>
<dbReference type="RefSeq" id="WP_204913384.1">
    <property type="nucleotide sequence ID" value="NZ_BAAAYR010000004.1"/>
</dbReference>
<sequence length="256" mass="27186">MTAASRPVTGAGHDPAVWRDRLEATDGWSVADLRALVPGRDRLLVLSAHPDDESIGAGRLLSAWRRSGGRALAVTATAGEACFDDVGVRPEGLAEARLVEWRAALAALDVEAGTAYGLPDGGLETAEDALVHAVTTTVTDLGDTDDLVLLAPHPQDPHPDHRAVGRAAAAVGARLGIPVWHFRVWMTYWSAPDVDLSGRLVTVAVDGTDDRAWDAAVRAFATQLEPQRPGWGAVVPPAMLAHHDRQLLVLPLEETP</sequence>
<reference evidence="3" key="1">
    <citation type="journal article" date="2019" name="Int. J. Syst. Evol. Microbiol.">
        <title>The Global Catalogue of Microorganisms (GCM) 10K type strain sequencing project: providing services to taxonomists for standard genome sequencing and annotation.</title>
        <authorList>
            <consortium name="The Broad Institute Genomics Platform"/>
            <consortium name="The Broad Institute Genome Sequencing Center for Infectious Disease"/>
            <person name="Wu L."/>
            <person name="Ma J."/>
        </authorList>
    </citation>
    <scope>NUCLEOTIDE SEQUENCE [LARGE SCALE GENOMIC DNA]</scope>
    <source>
        <strain evidence="3">JCM 16540</strain>
    </source>
</reference>
<dbReference type="Gene3D" id="3.40.50.10320">
    <property type="entry name" value="LmbE-like"/>
    <property type="match status" value="1"/>
</dbReference>
<evidence type="ECO:0000313" key="2">
    <source>
        <dbReference type="EMBL" id="GAA3571135.1"/>
    </source>
</evidence>
<comment type="caution">
    <text evidence="2">The sequence shown here is derived from an EMBL/GenBank/DDBJ whole genome shotgun (WGS) entry which is preliminary data.</text>
</comment>
<dbReference type="InterPro" id="IPR003737">
    <property type="entry name" value="GlcNAc_PI_deacetylase-related"/>
</dbReference>
<keyword evidence="1" id="KW-0862">Zinc</keyword>
<keyword evidence="3" id="KW-1185">Reference proteome</keyword>
<dbReference type="EMBL" id="BAAAYR010000004">
    <property type="protein sequence ID" value="GAA3571135.1"/>
    <property type="molecule type" value="Genomic_DNA"/>
</dbReference>
<proteinExistence type="predicted"/>
<dbReference type="PANTHER" id="PTHR12993:SF29">
    <property type="entry name" value="BLR3841 PROTEIN"/>
    <property type="match status" value="1"/>
</dbReference>
<evidence type="ECO:0000256" key="1">
    <source>
        <dbReference type="ARBA" id="ARBA00022833"/>
    </source>
</evidence>
<organism evidence="2 3">
    <name type="scientific">Microlunatus spumicola</name>
    <dbReference type="NCBI Taxonomy" id="81499"/>
    <lineage>
        <taxon>Bacteria</taxon>
        <taxon>Bacillati</taxon>
        <taxon>Actinomycetota</taxon>
        <taxon>Actinomycetes</taxon>
        <taxon>Propionibacteriales</taxon>
        <taxon>Propionibacteriaceae</taxon>
        <taxon>Microlunatus</taxon>
    </lineage>
</organism>
<accession>A0ABP6XRL1</accession>
<dbReference type="SUPFAM" id="SSF102588">
    <property type="entry name" value="LmbE-like"/>
    <property type="match status" value="1"/>
</dbReference>
<gene>
    <name evidence="2" type="ORF">GCM10022197_29510</name>
</gene>